<dbReference type="RefSeq" id="WP_243548223.1">
    <property type="nucleotide sequence ID" value="NZ_CP094532.1"/>
</dbReference>
<gene>
    <name evidence="2" type="ORF">MTP09_09750</name>
</gene>
<protein>
    <recommendedName>
        <fullName evidence="4">DUF4345 domain-containing protein</fullName>
    </recommendedName>
</protein>
<feature type="transmembrane region" description="Helical" evidence="1">
    <location>
        <begin position="72"/>
        <end position="89"/>
    </location>
</feature>
<sequence>MMKNKILAFAILFFGLLTLFLSSSIIFDMFGIREKEGNYVLAVVWANFIASIIYISAAYALFTNGRWAKTSLIIAVIVLIIGYIALFVHINSGGLYETKTIGAMAFRIILTLTFLILTHKFNKK</sequence>
<evidence type="ECO:0008006" key="4">
    <source>
        <dbReference type="Google" id="ProtNLM"/>
    </source>
</evidence>
<dbReference type="EMBL" id="CP094532">
    <property type="protein sequence ID" value="UOE40197.1"/>
    <property type="molecule type" value="Genomic_DNA"/>
</dbReference>
<keyword evidence="1" id="KW-0812">Transmembrane</keyword>
<evidence type="ECO:0000313" key="2">
    <source>
        <dbReference type="EMBL" id="UOE40197.1"/>
    </source>
</evidence>
<reference evidence="2 3" key="1">
    <citation type="submission" date="2022-03" db="EMBL/GenBank/DDBJ databases">
        <title>Chryseobacterium sp. isolated from particulate matters in swine house.</title>
        <authorList>
            <person name="Won M."/>
            <person name="Kim S.-J."/>
            <person name="Kwon S.-W."/>
        </authorList>
    </citation>
    <scope>NUCLEOTIDE SEQUENCE [LARGE SCALE GENOMIC DNA]</scope>
    <source>
        <strain evidence="2 3">SC2-2</strain>
    </source>
</reference>
<keyword evidence="1" id="KW-1133">Transmembrane helix</keyword>
<evidence type="ECO:0000256" key="1">
    <source>
        <dbReference type="SAM" id="Phobius"/>
    </source>
</evidence>
<feature type="transmembrane region" description="Helical" evidence="1">
    <location>
        <begin position="101"/>
        <end position="118"/>
    </location>
</feature>
<accession>A0ABY4BLY4</accession>
<feature type="transmembrane region" description="Helical" evidence="1">
    <location>
        <begin position="38"/>
        <end position="60"/>
    </location>
</feature>
<name>A0ABY4BLY4_9FLAO</name>
<dbReference type="Proteomes" id="UP000831460">
    <property type="component" value="Chromosome"/>
</dbReference>
<proteinExistence type="predicted"/>
<keyword evidence="3" id="KW-1185">Reference proteome</keyword>
<keyword evidence="1" id="KW-0472">Membrane</keyword>
<evidence type="ECO:0000313" key="3">
    <source>
        <dbReference type="Proteomes" id="UP000831460"/>
    </source>
</evidence>
<organism evidence="2 3">
    <name type="scientific">Chryseobacterium suipulveris</name>
    <dbReference type="NCBI Taxonomy" id="2929800"/>
    <lineage>
        <taxon>Bacteria</taxon>
        <taxon>Pseudomonadati</taxon>
        <taxon>Bacteroidota</taxon>
        <taxon>Flavobacteriia</taxon>
        <taxon>Flavobacteriales</taxon>
        <taxon>Weeksellaceae</taxon>
        <taxon>Chryseobacterium group</taxon>
        <taxon>Chryseobacterium</taxon>
    </lineage>
</organism>